<feature type="domain" description="Glycosyltransferase 2-like" evidence="1">
    <location>
        <begin position="12"/>
        <end position="125"/>
    </location>
</feature>
<dbReference type="InterPro" id="IPR050834">
    <property type="entry name" value="Glycosyltransf_2"/>
</dbReference>
<dbReference type="EMBL" id="FRDL01000004">
    <property type="protein sequence ID" value="SHN65651.1"/>
    <property type="molecule type" value="Genomic_DNA"/>
</dbReference>
<dbReference type="PANTHER" id="PTHR43685">
    <property type="entry name" value="GLYCOSYLTRANSFERASE"/>
    <property type="match status" value="1"/>
</dbReference>
<dbReference type="InterPro" id="IPR001173">
    <property type="entry name" value="Glyco_trans_2-like"/>
</dbReference>
<dbReference type="PANTHER" id="PTHR43685:SF2">
    <property type="entry name" value="GLYCOSYLTRANSFERASE 2-LIKE DOMAIN-CONTAINING PROTEIN"/>
    <property type="match status" value="1"/>
</dbReference>
<dbReference type="Proteomes" id="UP000184066">
    <property type="component" value="Unassembled WGS sequence"/>
</dbReference>
<accession>A0A1M7T4P2</accession>
<dbReference type="CDD" id="cd00761">
    <property type="entry name" value="Glyco_tranf_GTA_type"/>
    <property type="match status" value="1"/>
</dbReference>
<evidence type="ECO:0000259" key="1">
    <source>
        <dbReference type="Pfam" id="PF00535"/>
    </source>
</evidence>
<name>A0A1M7T4P2_9RHOB</name>
<dbReference type="RefSeq" id="WP_072747104.1">
    <property type="nucleotide sequence ID" value="NZ_FOHL01000004.1"/>
</dbReference>
<protein>
    <submittedName>
        <fullName evidence="2">Succinoglycan biosynthesis protein ExoO</fullName>
    </submittedName>
</protein>
<dbReference type="Gene3D" id="3.90.550.10">
    <property type="entry name" value="Spore Coat Polysaccharide Biosynthesis Protein SpsA, Chain A"/>
    <property type="match status" value="1"/>
</dbReference>
<organism evidence="2 3">
    <name type="scientific">Oceanicella actignis</name>
    <dbReference type="NCBI Taxonomy" id="1189325"/>
    <lineage>
        <taxon>Bacteria</taxon>
        <taxon>Pseudomonadati</taxon>
        <taxon>Pseudomonadota</taxon>
        <taxon>Alphaproteobacteria</taxon>
        <taxon>Rhodobacterales</taxon>
        <taxon>Paracoccaceae</taxon>
        <taxon>Oceanicella</taxon>
    </lineage>
</organism>
<dbReference type="InterPro" id="IPR029044">
    <property type="entry name" value="Nucleotide-diphossugar_trans"/>
</dbReference>
<gene>
    <name evidence="2" type="ORF">SAMN05216200_104143</name>
</gene>
<evidence type="ECO:0000313" key="3">
    <source>
        <dbReference type="Proteomes" id="UP000184066"/>
    </source>
</evidence>
<sequence>MSAAPPRTPRVSVIVPAYNAARYLERAVRSALEDQGASVEVIVIDDASGDETAEIAGALARRDSRVRLLRNEANLGPGASRNRGMAAARGEWIALLDADDAFAPGRLARLTAVGDEAGLDMIADLPLLYDLAADRPAPTQIPADGRLEHVDARAFLEASVRPDAPIDYGLLQPLTRARLAREGTFRFAENTRHGEDFLAVWNALCAGARMGVLHERGYVFSTRIGGLSGAFSPGSVTDVNYRSVAASTRRIIDEIRARGADIPGLPAPEAEALLRQRLRKCAELNARYGWTTLRKGAWRRHWRWLRQDWRNPPLLALVAARRLARRAARALARQRGRSPG</sequence>
<dbReference type="Pfam" id="PF00535">
    <property type="entry name" value="Glycos_transf_2"/>
    <property type="match status" value="1"/>
</dbReference>
<evidence type="ECO:0000313" key="2">
    <source>
        <dbReference type="EMBL" id="SHN65651.1"/>
    </source>
</evidence>
<keyword evidence="3" id="KW-1185">Reference proteome</keyword>
<reference evidence="2 3" key="1">
    <citation type="submission" date="2016-12" db="EMBL/GenBank/DDBJ databases">
        <authorList>
            <person name="Song W.-J."/>
            <person name="Kurnit D.M."/>
        </authorList>
    </citation>
    <scope>NUCLEOTIDE SEQUENCE [LARGE SCALE GENOMIC DNA]</scope>
    <source>
        <strain evidence="2 3">CGMCC 1.10808</strain>
    </source>
</reference>
<dbReference type="AlphaFoldDB" id="A0A1M7T4P2"/>
<dbReference type="STRING" id="1189325.SAMN04488119_104143"/>
<proteinExistence type="predicted"/>
<dbReference type="SUPFAM" id="SSF53448">
    <property type="entry name" value="Nucleotide-diphospho-sugar transferases"/>
    <property type="match status" value="1"/>
</dbReference>
<dbReference type="OrthoDB" id="7527830at2"/>